<keyword evidence="1" id="KW-0472">Membrane</keyword>
<protein>
    <recommendedName>
        <fullName evidence="4">UDP-N-acetylglucosamine 2-epimerase domain-containing protein</fullName>
    </recommendedName>
</protein>
<dbReference type="Proteomes" id="UP000176791">
    <property type="component" value="Unassembled WGS sequence"/>
</dbReference>
<reference evidence="2 3" key="1">
    <citation type="journal article" date="2016" name="Nat. Commun.">
        <title>Thousands of microbial genomes shed light on interconnected biogeochemical processes in an aquifer system.</title>
        <authorList>
            <person name="Anantharaman K."/>
            <person name="Brown C.T."/>
            <person name="Hug L.A."/>
            <person name="Sharon I."/>
            <person name="Castelle C.J."/>
            <person name="Probst A.J."/>
            <person name="Thomas B.C."/>
            <person name="Singh A."/>
            <person name="Wilkins M.J."/>
            <person name="Karaoz U."/>
            <person name="Brodie E.L."/>
            <person name="Williams K.H."/>
            <person name="Hubbard S.S."/>
            <person name="Banfield J.F."/>
        </authorList>
    </citation>
    <scope>NUCLEOTIDE SEQUENCE [LARGE SCALE GENOMIC DNA]</scope>
</reference>
<evidence type="ECO:0008006" key="4">
    <source>
        <dbReference type="Google" id="ProtNLM"/>
    </source>
</evidence>
<dbReference type="STRING" id="1797460.A3E73_00520"/>
<dbReference type="EMBL" id="MEZN01000026">
    <property type="protein sequence ID" value="OGD56048.1"/>
    <property type="molecule type" value="Genomic_DNA"/>
</dbReference>
<sequence length="571" mass="66350">MKQALIITDDIVKVQLLTGLIGKVYSRLSWFWLKITLGLTVWFWKFFYQVSVLTSGCFKFKGARVFEYSRELARLDYAGNRLEYWQETDKILQKLKLKPSHSRIFSTRLCIYLAYNYYVYASVEKKIIAELRPDKIVRFTGWGWSRINRRLFTWLLDREYRKKFDLFLYQSRKPPRPLKRRGRVMLLSLDFYRHLKVLMPLYLKLKSKGNCPLFITDIKNPTTALGNYRVKGGYLFLASFLPSAPDLAKEYSVEANKLLCKFNQPYRPLIFYSLILSRLYLQAARNLFSELKPKQLIVASDLRYLENSLAAVARENQVASLLVSPNVLLDLAEVNRFDTTNIIALPGQYVKNQLIRHGLPASRLKVTGDLQSVNQAKFTKKQVFERLGIKDLNKKLILLISFRPNWLIPLAEKRTFVVWSSLAVKEIKDAVLVVKPHPTEKRYRVIDELKLWGITNARVVDNQKLELVDLLSVASVVVQTWSMTIFEAIAMSRPVISVNPFSKDYKKFLPMIAGGAIEVNDQSDLIRWLKILINPRHSKTQRQLIAARQASRRFLRKSDGRAVDRTVKLIA</sequence>
<evidence type="ECO:0000256" key="1">
    <source>
        <dbReference type="SAM" id="Phobius"/>
    </source>
</evidence>
<dbReference type="Gene3D" id="3.40.50.12580">
    <property type="match status" value="1"/>
</dbReference>
<keyword evidence="1" id="KW-0812">Transmembrane</keyword>
<evidence type="ECO:0000313" key="2">
    <source>
        <dbReference type="EMBL" id="OGD56048.1"/>
    </source>
</evidence>
<keyword evidence="1" id="KW-1133">Transmembrane helix</keyword>
<dbReference type="AlphaFoldDB" id="A0A1F5DLM9"/>
<evidence type="ECO:0000313" key="3">
    <source>
        <dbReference type="Proteomes" id="UP000176791"/>
    </source>
</evidence>
<dbReference type="SUPFAM" id="SSF53756">
    <property type="entry name" value="UDP-Glycosyltransferase/glycogen phosphorylase"/>
    <property type="match status" value="1"/>
</dbReference>
<organism evidence="2 3">
    <name type="scientific">Candidatus Beckwithbacteria bacterium RIFCSPHIGHO2_12_FULL_47_17</name>
    <dbReference type="NCBI Taxonomy" id="1797460"/>
    <lineage>
        <taxon>Bacteria</taxon>
        <taxon>Candidatus Beckwithiibacteriota</taxon>
    </lineage>
</organism>
<name>A0A1F5DLM9_9BACT</name>
<dbReference type="InterPro" id="IPR043148">
    <property type="entry name" value="TagF_C"/>
</dbReference>
<accession>A0A1F5DLM9</accession>
<comment type="caution">
    <text evidence="2">The sequence shown here is derived from an EMBL/GenBank/DDBJ whole genome shotgun (WGS) entry which is preliminary data.</text>
</comment>
<feature type="transmembrane region" description="Helical" evidence="1">
    <location>
        <begin position="30"/>
        <end position="48"/>
    </location>
</feature>
<proteinExistence type="predicted"/>
<gene>
    <name evidence="2" type="ORF">A3E73_00520</name>
</gene>